<evidence type="ECO:0000256" key="8">
    <source>
        <dbReference type="ARBA" id="ARBA00022840"/>
    </source>
</evidence>
<dbReference type="GO" id="GO:0000725">
    <property type="term" value="P:recombinational repair"/>
    <property type="evidence" value="ECO:0007669"/>
    <property type="project" value="TreeGrafter"/>
</dbReference>
<keyword evidence="5 15" id="KW-0378">Hydrolase</keyword>
<evidence type="ECO:0000256" key="1">
    <source>
        <dbReference type="ARBA" id="ARBA00009922"/>
    </source>
</evidence>
<evidence type="ECO:0000256" key="9">
    <source>
        <dbReference type="ARBA" id="ARBA00023125"/>
    </source>
</evidence>
<evidence type="ECO:0000256" key="3">
    <source>
        <dbReference type="ARBA" id="ARBA00022741"/>
    </source>
</evidence>
<comment type="catalytic activity">
    <reaction evidence="14">
        <text>ATP + H2O = ADP + phosphate + H(+)</text>
        <dbReference type="Rhea" id="RHEA:13065"/>
        <dbReference type="ChEBI" id="CHEBI:15377"/>
        <dbReference type="ChEBI" id="CHEBI:15378"/>
        <dbReference type="ChEBI" id="CHEBI:30616"/>
        <dbReference type="ChEBI" id="CHEBI:43474"/>
        <dbReference type="ChEBI" id="CHEBI:456216"/>
        <dbReference type="EC" id="5.6.2.4"/>
    </reaction>
</comment>
<dbReference type="InterPro" id="IPR038726">
    <property type="entry name" value="PDDEXK_AddAB-type"/>
</dbReference>
<keyword evidence="2" id="KW-0540">Nuclease</keyword>
<evidence type="ECO:0000259" key="17">
    <source>
        <dbReference type="PROSITE" id="PS51217"/>
    </source>
</evidence>
<keyword evidence="9" id="KW-0238">DNA-binding</keyword>
<comment type="catalytic activity">
    <reaction evidence="12">
        <text>Couples ATP hydrolysis with the unwinding of duplex DNA by translocating in the 3'-5' direction.</text>
        <dbReference type="EC" id="5.6.2.4"/>
    </reaction>
</comment>
<keyword evidence="3 15" id="KW-0547">Nucleotide-binding</keyword>
<organism evidence="18 19">
    <name type="scientific">Mycobacteroides immunogenum</name>
    <dbReference type="NCBI Taxonomy" id="83262"/>
    <lineage>
        <taxon>Bacteria</taxon>
        <taxon>Bacillati</taxon>
        <taxon>Actinomycetota</taxon>
        <taxon>Actinomycetes</taxon>
        <taxon>Mycobacteriales</taxon>
        <taxon>Mycobacteriaceae</taxon>
        <taxon>Mycobacteroides</taxon>
    </lineage>
</organism>
<dbReference type="PANTHER" id="PTHR11070">
    <property type="entry name" value="UVRD / RECB / PCRA DNA HELICASE FAMILY MEMBER"/>
    <property type="match status" value="1"/>
</dbReference>
<dbReference type="PANTHER" id="PTHR11070:SF59">
    <property type="entry name" value="DNA 3'-5' HELICASE"/>
    <property type="match status" value="1"/>
</dbReference>
<evidence type="ECO:0000259" key="16">
    <source>
        <dbReference type="PROSITE" id="PS51198"/>
    </source>
</evidence>
<evidence type="ECO:0000256" key="11">
    <source>
        <dbReference type="ARBA" id="ARBA00023235"/>
    </source>
</evidence>
<keyword evidence="7" id="KW-0269">Exonuclease</keyword>
<evidence type="ECO:0000256" key="5">
    <source>
        <dbReference type="ARBA" id="ARBA00022801"/>
    </source>
</evidence>
<name>A0A179VFZ3_9MYCO</name>
<keyword evidence="8 15" id="KW-0067">ATP-binding</keyword>
<evidence type="ECO:0000256" key="15">
    <source>
        <dbReference type="PROSITE-ProRule" id="PRU00560"/>
    </source>
</evidence>
<dbReference type="GO" id="GO:0004527">
    <property type="term" value="F:exonuclease activity"/>
    <property type="evidence" value="ECO:0007669"/>
    <property type="project" value="UniProtKB-KW"/>
</dbReference>
<evidence type="ECO:0000256" key="7">
    <source>
        <dbReference type="ARBA" id="ARBA00022839"/>
    </source>
</evidence>
<dbReference type="InterPro" id="IPR027417">
    <property type="entry name" value="P-loop_NTPase"/>
</dbReference>
<keyword evidence="6 15" id="KW-0347">Helicase</keyword>
<dbReference type="Pfam" id="PF00580">
    <property type="entry name" value="UvrD-helicase"/>
    <property type="match status" value="1"/>
</dbReference>
<feature type="domain" description="UvrD-like helicase C-terminal" evidence="17">
    <location>
        <begin position="319"/>
        <end position="618"/>
    </location>
</feature>
<evidence type="ECO:0000256" key="2">
    <source>
        <dbReference type="ARBA" id="ARBA00022722"/>
    </source>
</evidence>
<dbReference type="GO" id="GO:0033202">
    <property type="term" value="C:DNA helicase complex"/>
    <property type="evidence" value="ECO:0007669"/>
    <property type="project" value="TreeGrafter"/>
</dbReference>
<evidence type="ECO:0000256" key="10">
    <source>
        <dbReference type="ARBA" id="ARBA00023204"/>
    </source>
</evidence>
<dbReference type="InterPro" id="IPR011604">
    <property type="entry name" value="PDDEXK-like_dom_sf"/>
</dbReference>
<dbReference type="GO" id="GO:0003677">
    <property type="term" value="F:DNA binding"/>
    <property type="evidence" value="ECO:0007669"/>
    <property type="project" value="UniProtKB-KW"/>
</dbReference>
<dbReference type="Gene3D" id="3.90.320.10">
    <property type="match status" value="1"/>
</dbReference>
<sequence>MPAPSSSPRSWDGAAADLLDPGNRGRFVVVGGSGTGKTSLLVDLVASHTAAGASPESVLVLTGSNRASADLRDRISAAVFERCADVAIREPMVRTVHSYAFAVLAAHAARQGNPPPRLITAAEQDSIVRELLCGNAEDSTGSWPDALRPALTTAGFATGVRDLMARCTERGVDARELRAIGRRHNRPEWIAVAGLAREYEEVMLLRSAVGMAAPQATVPALGAAELVGLALEIFAVEPGILAAERDRIDLLLVDDAHHLDPQAALLVRLLAQRAGVCVVAGDPNQTVFGFRGADTQLLQIGADAGAVTIELDTSHRCAAPVAELANAVARRLPGSSPARIIQGVDNAAAAVRLATVPTETAEASLVVDLLRRSHLIDGVPWSQMAVIVRSVPRSGAALRRALQSAGVPVRAESHDGPVAAVPAVHALLVAVSAAQGGVSDDDAVTLATGPIGRVDPVALRRLRRQLLRAEEAAGGERSSAELLRAVLVDSAEAHLAALTDIQAAPLRRVRAVIGAAREAIVAGASVLDVLWAAWMRSGLQRRWDGLSQRGGPLGTQADRDLGAVSALFDLASEHVARTPGIGVAGLIDHIRSLALPGQRTARLESDAVAIVSAHAAVGRQWDVVAIPGVQEGLWPNTAVRGGVLRTQELMDVLAGIDHAAHADGSAVALAEERRLLLVAVGRAARRVLITAVDNENADMAGGPAMASRFLTELMLAHPEWVMPEYRPGTSESRALTAANLVGELRAVVTAPAGAVSVARRRAAATQLARLADAGIPGADPESWYGLSEVSSAQPLWLAEDGPVRLSPSNVETLMACPLRWMLERHGGSDLTDPRRALGTLVHELVGVHSGDPDAMRRELDKAWESMPFESRWYARNELRRHQELLEAFSTWRASTRGELTEVGREIGVDGVLSRAGHPQVRLVGRIDRLERDAQGRPVIIDIKTGKSPATKDDAQQHAQLAAYQVAAAEGLIDGEPAGEPGGGRLVYIAKPNLDAGATQRHQDPLTPAVQDSWRQTIHDAAASTQGPVFVARVNDGCGHCPLRTCCPAQAGGQAVCQP</sequence>
<dbReference type="InterPro" id="IPR014017">
    <property type="entry name" value="DNA_helicase_UvrD-like_C"/>
</dbReference>
<dbReference type="EC" id="5.6.2.4" evidence="13"/>
<dbReference type="InterPro" id="IPR000212">
    <property type="entry name" value="DNA_helicase_UvrD/REP"/>
</dbReference>
<dbReference type="PROSITE" id="PS51198">
    <property type="entry name" value="UVRD_HELICASE_ATP_BIND"/>
    <property type="match status" value="1"/>
</dbReference>
<dbReference type="SUPFAM" id="SSF52540">
    <property type="entry name" value="P-loop containing nucleoside triphosphate hydrolases"/>
    <property type="match status" value="1"/>
</dbReference>
<evidence type="ECO:0000256" key="14">
    <source>
        <dbReference type="ARBA" id="ARBA00048988"/>
    </source>
</evidence>
<comment type="similarity">
    <text evidence="1">Belongs to the helicase family. UvrD subfamily.</text>
</comment>
<feature type="binding site" evidence="15">
    <location>
        <begin position="31"/>
        <end position="38"/>
    </location>
    <ligand>
        <name>ATP</name>
        <dbReference type="ChEBI" id="CHEBI:30616"/>
    </ligand>
</feature>
<dbReference type="Proteomes" id="UP000186919">
    <property type="component" value="Unassembled WGS sequence"/>
</dbReference>
<dbReference type="EMBL" id="LQYE01000001">
    <property type="protein sequence ID" value="OAT70838.1"/>
    <property type="molecule type" value="Genomic_DNA"/>
</dbReference>
<evidence type="ECO:0000256" key="6">
    <source>
        <dbReference type="ARBA" id="ARBA00022806"/>
    </source>
</evidence>
<comment type="caution">
    <text evidence="18">The sequence shown here is derived from an EMBL/GenBank/DDBJ whole genome shotgun (WGS) entry which is preliminary data.</text>
</comment>
<dbReference type="GO" id="GO:0005524">
    <property type="term" value="F:ATP binding"/>
    <property type="evidence" value="ECO:0007669"/>
    <property type="project" value="UniProtKB-UniRule"/>
</dbReference>
<dbReference type="RefSeq" id="WP_064627996.1">
    <property type="nucleotide sequence ID" value="NZ_LQYE01000001.1"/>
</dbReference>
<dbReference type="Pfam" id="PF13361">
    <property type="entry name" value="UvrD_C"/>
    <property type="match status" value="1"/>
</dbReference>
<protein>
    <recommendedName>
        <fullName evidence="13">DNA 3'-5' helicase</fullName>
        <ecNumber evidence="13">5.6.2.4</ecNumber>
    </recommendedName>
</protein>
<keyword evidence="4" id="KW-0227">DNA damage</keyword>
<evidence type="ECO:0000256" key="13">
    <source>
        <dbReference type="ARBA" id="ARBA00034808"/>
    </source>
</evidence>
<evidence type="ECO:0000313" key="18">
    <source>
        <dbReference type="EMBL" id="OAT70838.1"/>
    </source>
</evidence>
<evidence type="ECO:0000256" key="12">
    <source>
        <dbReference type="ARBA" id="ARBA00034617"/>
    </source>
</evidence>
<proteinExistence type="inferred from homology"/>
<keyword evidence="11" id="KW-0413">Isomerase</keyword>
<gene>
    <name evidence="18" type="ORF">AWB85_06010</name>
</gene>
<dbReference type="PROSITE" id="PS51217">
    <property type="entry name" value="UVRD_HELICASE_CTER"/>
    <property type="match status" value="1"/>
</dbReference>
<dbReference type="Pfam" id="PF12705">
    <property type="entry name" value="PDDEXK_1"/>
    <property type="match status" value="1"/>
</dbReference>
<dbReference type="Gene3D" id="3.40.50.300">
    <property type="entry name" value="P-loop containing nucleotide triphosphate hydrolases"/>
    <property type="match status" value="3"/>
</dbReference>
<dbReference type="InterPro" id="IPR014016">
    <property type="entry name" value="UvrD-like_ATP-bd"/>
</dbReference>
<keyword evidence="10" id="KW-0234">DNA repair</keyword>
<evidence type="ECO:0000256" key="4">
    <source>
        <dbReference type="ARBA" id="ARBA00022763"/>
    </source>
</evidence>
<dbReference type="GO" id="GO:0043138">
    <property type="term" value="F:3'-5' DNA helicase activity"/>
    <property type="evidence" value="ECO:0007669"/>
    <property type="project" value="UniProtKB-EC"/>
</dbReference>
<dbReference type="InterPro" id="IPR013986">
    <property type="entry name" value="DExx_box_DNA_helicase_dom_sf"/>
</dbReference>
<feature type="domain" description="UvrD-like helicase ATP-binding" evidence="16">
    <location>
        <begin position="10"/>
        <end position="318"/>
    </location>
</feature>
<evidence type="ECO:0000313" key="19">
    <source>
        <dbReference type="Proteomes" id="UP000186919"/>
    </source>
</evidence>
<dbReference type="GO" id="GO:0005829">
    <property type="term" value="C:cytosol"/>
    <property type="evidence" value="ECO:0007669"/>
    <property type="project" value="TreeGrafter"/>
</dbReference>
<dbReference type="Gene3D" id="1.10.10.160">
    <property type="match status" value="1"/>
</dbReference>
<reference evidence="18 19" key="1">
    <citation type="submission" date="2016-01" db="EMBL/GenBank/DDBJ databases">
        <title>Mycobacterium immunogenum strain CD11_6 genome sequencing and assembly.</title>
        <authorList>
            <person name="Kaur G."/>
            <person name="Nair G.R."/>
            <person name="Mayilraj S."/>
        </authorList>
    </citation>
    <scope>NUCLEOTIDE SEQUENCE [LARGE SCALE GENOMIC DNA]</scope>
    <source>
        <strain evidence="18 19">CD11-6</strain>
    </source>
</reference>
<accession>A0A179VFZ3</accession>
<dbReference type="AlphaFoldDB" id="A0A179VFZ3"/>